<dbReference type="PANTHER" id="PTHR34298">
    <property type="entry name" value="SEGREGATION AND CONDENSATION PROTEIN B"/>
    <property type="match status" value="1"/>
</dbReference>
<protein>
    <submittedName>
        <fullName evidence="5">Chromosome segregation and condensation protein, ScpB</fullName>
    </submittedName>
</protein>
<dbReference type="SUPFAM" id="SSF46785">
    <property type="entry name" value="Winged helix' DNA-binding domain"/>
    <property type="match status" value="2"/>
</dbReference>
<dbReference type="GO" id="GO:0051301">
    <property type="term" value="P:cell division"/>
    <property type="evidence" value="ECO:0007669"/>
    <property type="project" value="UniProtKB-KW"/>
</dbReference>
<dbReference type="PIRSF" id="PIRSF019345">
    <property type="entry name" value="ScpB"/>
    <property type="match status" value="1"/>
</dbReference>
<dbReference type="Proteomes" id="UP000009102">
    <property type="component" value="Chromosome"/>
</dbReference>
<dbReference type="GO" id="GO:0051304">
    <property type="term" value="P:chromosome separation"/>
    <property type="evidence" value="ECO:0007669"/>
    <property type="project" value="InterPro"/>
</dbReference>
<evidence type="ECO:0000313" key="6">
    <source>
        <dbReference type="Proteomes" id="UP000009102"/>
    </source>
</evidence>
<dbReference type="STRING" id="555778.Hneap_1016"/>
<reference evidence="5 6" key="1">
    <citation type="submission" date="2009-10" db="EMBL/GenBank/DDBJ databases">
        <title>Complete sequence of Halothiobacillus neapolitanus c2.</title>
        <authorList>
            <consortium name="US DOE Joint Genome Institute"/>
            <person name="Lucas S."/>
            <person name="Copeland A."/>
            <person name="Lapidus A."/>
            <person name="Glavina del Rio T."/>
            <person name="Tice H."/>
            <person name="Bruce D."/>
            <person name="Goodwin L."/>
            <person name="Pitluck S."/>
            <person name="Davenport K."/>
            <person name="Brettin T."/>
            <person name="Detter J.C."/>
            <person name="Han C."/>
            <person name="Tapia R."/>
            <person name="Larimer F."/>
            <person name="Land M."/>
            <person name="Hauser L."/>
            <person name="Kyrpides N."/>
            <person name="Mikhailova N."/>
            <person name="Kerfeld C."/>
            <person name="Cannon G."/>
            <person name="Heinhort S."/>
        </authorList>
    </citation>
    <scope>NUCLEOTIDE SEQUENCE [LARGE SCALE GENOMIC DNA]</scope>
    <source>
        <strain evidence="6">ATCC 23641 / c2</strain>
    </source>
</reference>
<sequence length="194" mass="21337">MNQELTLAPDAGKQAALASLIEALLLASEVPLSLAGLQRMIGSETPVAALSEALARLQARYEAHPFIDLEHREVAGVSSWRLLANDQIAPYLARSEAPRTSRYSRAVLETLALIAWRQPITRGEIEAVRGVSVNPQIIRTLVERGWIRSVGHKDTPGKPELLGTTRQFLQDFGLNSLESLPTFDDFVRQGTMDV</sequence>
<dbReference type="PANTHER" id="PTHR34298:SF2">
    <property type="entry name" value="SEGREGATION AND CONDENSATION PROTEIN B"/>
    <property type="match status" value="1"/>
</dbReference>
<dbReference type="KEGG" id="hna:Hneap_1016"/>
<dbReference type="OrthoDB" id="9806226at2"/>
<evidence type="ECO:0000256" key="3">
    <source>
        <dbReference type="ARBA" id="ARBA00022829"/>
    </source>
</evidence>
<keyword evidence="3" id="KW-0159">Chromosome partition</keyword>
<keyword evidence="1" id="KW-0963">Cytoplasm</keyword>
<accession>D0KZH9</accession>
<name>D0KZH9_HALNC</name>
<dbReference type="HOGENOM" id="CLU_045647_5_2_6"/>
<evidence type="ECO:0000256" key="1">
    <source>
        <dbReference type="ARBA" id="ARBA00022490"/>
    </source>
</evidence>
<proteinExistence type="predicted"/>
<dbReference type="EMBL" id="CP001801">
    <property type="protein sequence ID" value="ACX95852.1"/>
    <property type="molecule type" value="Genomic_DNA"/>
</dbReference>
<dbReference type="InterPro" id="IPR005234">
    <property type="entry name" value="ScpB_csome_segregation"/>
</dbReference>
<dbReference type="RefSeq" id="WP_012823888.1">
    <property type="nucleotide sequence ID" value="NC_013422.1"/>
</dbReference>
<dbReference type="InterPro" id="IPR036390">
    <property type="entry name" value="WH_DNA-bd_sf"/>
</dbReference>
<organism evidence="5 6">
    <name type="scientific">Halothiobacillus neapolitanus (strain ATCC 23641 / DSM 15147 / CIP 104769 / NCIMB 8539 / c2)</name>
    <name type="common">Thiobacillus neapolitanus</name>
    <dbReference type="NCBI Taxonomy" id="555778"/>
    <lineage>
        <taxon>Bacteria</taxon>
        <taxon>Pseudomonadati</taxon>
        <taxon>Pseudomonadota</taxon>
        <taxon>Gammaproteobacteria</taxon>
        <taxon>Chromatiales</taxon>
        <taxon>Halothiobacillaceae</taxon>
        <taxon>Halothiobacillus</taxon>
    </lineage>
</organism>
<dbReference type="AlphaFoldDB" id="D0KZH9"/>
<keyword evidence="2" id="KW-0132">Cell division</keyword>
<dbReference type="Pfam" id="PF04079">
    <property type="entry name" value="SMC_ScpB"/>
    <property type="match status" value="1"/>
</dbReference>
<evidence type="ECO:0000256" key="4">
    <source>
        <dbReference type="ARBA" id="ARBA00023306"/>
    </source>
</evidence>
<dbReference type="Gene3D" id="1.10.10.10">
    <property type="entry name" value="Winged helix-like DNA-binding domain superfamily/Winged helix DNA-binding domain"/>
    <property type="match status" value="2"/>
</dbReference>
<dbReference type="NCBIfam" id="TIGR00281">
    <property type="entry name" value="SMC-Scp complex subunit ScpB"/>
    <property type="match status" value="1"/>
</dbReference>
<evidence type="ECO:0000256" key="2">
    <source>
        <dbReference type="ARBA" id="ARBA00022618"/>
    </source>
</evidence>
<gene>
    <name evidence="5" type="ordered locus">Hneap_1016</name>
</gene>
<keyword evidence="6" id="KW-1185">Reference proteome</keyword>
<dbReference type="eggNOG" id="COG1386">
    <property type="taxonomic scope" value="Bacteria"/>
</dbReference>
<keyword evidence="4" id="KW-0131">Cell cycle</keyword>
<dbReference type="InterPro" id="IPR036388">
    <property type="entry name" value="WH-like_DNA-bd_sf"/>
</dbReference>
<evidence type="ECO:0000313" key="5">
    <source>
        <dbReference type="EMBL" id="ACX95852.1"/>
    </source>
</evidence>